<organism evidence="1">
    <name type="scientific">Oryza meridionalis</name>
    <dbReference type="NCBI Taxonomy" id="40149"/>
    <lineage>
        <taxon>Eukaryota</taxon>
        <taxon>Viridiplantae</taxon>
        <taxon>Streptophyta</taxon>
        <taxon>Embryophyta</taxon>
        <taxon>Tracheophyta</taxon>
        <taxon>Spermatophyta</taxon>
        <taxon>Magnoliopsida</taxon>
        <taxon>Liliopsida</taxon>
        <taxon>Poales</taxon>
        <taxon>Poaceae</taxon>
        <taxon>BOP clade</taxon>
        <taxon>Oryzoideae</taxon>
        <taxon>Oryzeae</taxon>
        <taxon>Oryzinae</taxon>
        <taxon>Oryza</taxon>
    </lineage>
</organism>
<reference evidence="1" key="2">
    <citation type="submission" date="2018-05" db="EMBL/GenBank/DDBJ databases">
        <title>OmerRS3 (Oryza meridionalis Reference Sequence Version 3).</title>
        <authorList>
            <person name="Zhang J."/>
            <person name="Kudrna D."/>
            <person name="Lee S."/>
            <person name="Talag J."/>
            <person name="Welchert J."/>
            <person name="Wing R.A."/>
        </authorList>
    </citation>
    <scope>NUCLEOTIDE SEQUENCE [LARGE SCALE GENOMIC DNA]</scope>
    <source>
        <strain evidence="1">cv. OR44</strain>
    </source>
</reference>
<reference evidence="1" key="1">
    <citation type="submission" date="2015-04" db="UniProtKB">
        <authorList>
            <consortium name="EnsemblPlants"/>
        </authorList>
    </citation>
    <scope>IDENTIFICATION</scope>
</reference>
<proteinExistence type="predicted"/>
<dbReference type="AlphaFoldDB" id="A0A0E0EJH3"/>
<dbReference type="EnsemblPlants" id="OMERI08G06990.1">
    <property type="protein sequence ID" value="OMERI08G06990.1"/>
    <property type="gene ID" value="OMERI08G06990"/>
</dbReference>
<dbReference type="Proteomes" id="UP000008021">
    <property type="component" value="Chromosome 8"/>
</dbReference>
<keyword evidence="2" id="KW-1185">Reference proteome</keyword>
<evidence type="ECO:0000313" key="2">
    <source>
        <dbReference type="Proteomes" id="UP000008021"/>
    </source>
</evidence>
<evidence type="ECO:0000313" key="1">
    <source>
        <dbReference type="EnsemblPlants" id="OMERI08G06990.1"/>
    </source>
</evidence>
<sequence>MPWWTREEEVASLPPQVDISFDMVILEADGVLDLTLEQVIALCGGISWRQFQRASMQRPSSTHGGPLPTITGWPVRPRDLVALWLEAMVVTKASIERGGIDAATQHAERLHLDKIIASGGGVSVIGREMVMGCPCRGCSGTPSLRRDMNNLTRRIGPSLGHNVVVSELAAYTKGKTKSVPKV</sequence>
<name>A0A0E0EJH3_9ORYZ</name>
<dbReference type="HOGENOM" id="CLU_1484276_0_0_1"/>
<accession>A0A0E0EJH3</accession>
<protein>
    <submittedName>
        <fullName evidence="1">Uncharacterized protein</fullName>
    </submittedName>
</protein>
<dbReference type="Gramene" id="OMERI08G06990.1">
    <property type="protein sequence ID" value="OMERI08G06990.1"/>
    <property type="gene ID" value="OMERI08G06990"/>
</dbReference>